<comment type="caution">
    <text evidence="1">The sequence shown here is derived from an EMBL/GenBank/DDBJ whole genome shotgun (WGS) entry which is preliminary data.</text>
</comment>
<gene>
    <name evidence="1" type="ORF">ERS007739_00358</name>
</gene>
<dbReference type="Proteomes" id="UP000039021">
    <property type="component" value="Unassembled WGS sequence"/>
</dbReference>
<organism evidence="1 2">
    <name type="scientific">Mycobacterium tuberculosis</name>
    <dbReference type="NCBI Taxonomy" id="1773"/>
    <lineage>
        <taxon>Bacteria</taxon>
        <taxon>Bacillati</taxon>
        <taxon>Actinomycetota</taxon>
        <taxon>Actinomycetes</taxon>
        <taxon>Mycobacteriales</taxon>
        <taxon>Mycobacteriaceae</taxon>
        <taxon>Mycobacterium</taxon>
        <taxon>Mycobacterium tuberculosis complex</taxon>
    </lineage>
</organism>
<evidence type="ECO:0000313" key="1">
    <source>
        <dbReference type="EMBL" id="COW93426.1"/>
    </source>
</evidence>
<dbReference type="AlphaFoldDB" id="A0A916P6S7"/>
<evidence type="ECO:0000313" key="2">
    <source>
        <dbReference type="Proteomes" id="UP000039021"/>
    </source>
</evidence>
<dbReference type="EMBL" id="CSBK01000098">
    <property type="protein sequence ID" value="COW93426.1"/>
    <property type="molecule type" value="Genomic_DNA"/>
</dbReference>
<name>A0A916P6S7_MYCTX</name>
<reference evidence="2" key="1">
    <citation type="submission" date="2015-03" db="EMBL/GenBank/DDBJ databases">
        <authorList>
            <consortium name="Pathogen Informatics"/>
        </authorList>
    </citation>
    <scope>NUCLEOTIDE SEQUENCE [LARGE SCALE GENOMIC DNA]</scope>
    <source>
        <strain evidence="2">N09902308</strain>
    </source>
</reference>
<sequence>MSRVDRTAETIGRSRFTCTRCCSTLFMNSDTPITAIATRTTYSAQTR</sequence>
<accession>A0A916P6S7</accession>
<proteinExistence type="predicted"/>
<protein>
    <submittedName>
        <fullName evidence="1">Uncharacterized protein</fullName>
    </submittedName>
</protein>